<dbReference type="PANTHER" id="PTHR34351">
    <property type="entry name" value="SLR1927 PROTEIN-RELATED"/>
    <property type="match status" value="1"/>
</dbReference>
<evidence type="ECO:0000313" key="2">
    <source>
        <dbReference type="EMBL" id="OZU88705.1"/>
    </source>
</evidence>
<keyword evidence="1" id="KW-0472">Membrane</keyword>
<comment type="caution">
    <text evidence="2">The sequence shown here is derived from an EMBL/GenBank/DDBJ whole genome shotgun (WGS) entry which is preliminary data.</text>
</comment>
<dbReference type="EMBL" id="NPMS01000004">
    <property type="protein sequence ID" value="OZU88705.1"/>
    <property type="molecule type" value="Genomic_DNA"/>
</dbReference>
<evidence type="ECO:0000256" key="1">
    <source>
        <dbReference type="SAM" id="Phobius"/>
    </source>
</evidence>
<keyword evidence="1" id="KW-0812">Transmembrane</keyword>
<feature type="transmembrane region" description="Helical" evidence="1">
    <location>
        <begin position="15"/>
        <end position="32"/>
    </location>
</feature>
<keyword evidence="1" id="KW-1133">Transmembrane helix</keyword>
<gene>
    <name evidence="2" type="ORF">CIL03_10475</name>
</gene>
<dbReference type="RefSeq" id="WP_094885797.1">
    <property type="nucleotide sequence ID" value="NZ_NPMS01000004.1"/>
</dbReference>
<evidence type="ECO:0000313" key="3">
    <source>
        <dbReference type="Proteomes" id="UP000216498"/>
    </source>
</evidence>
<dbReference type="AlphaFoldDB" id="A0A265NA92"/>
<keyword evidence="3" id="KW-1185">Reference proteome</keyword>
<dbReference type="PANTHER" id="PTHR34351:SF2">
    <property type="entry name" value="DUF58 DOMAIN-CONTAINING PROTEIN"/>
    <property type="match status" value="1"/>
</dbReference>
<proteinExistence type="predicted"/>
<name>A0A265NA92_9BACI</name>
<reference evidence="2 3" key="1">
    <citation type="submission" date="2017-08" db="EMBL/GenBank/DDBJ databases">
        <title>Virgibacillus indicus sp. nov. and Virgibacillus profoundi sp. nov, two moderately halophilic bacteria isolated from marine sediment by using the Microfluidic Streak Plate.</title>
        <authorList>
            <person name="Xu B."/>
            <person name="Hu B."/>
            <person name="Wang J."/>
            <person name="Zhu Y."/>
            <person name="Huang L."/>
            <person name="Du W."/>
            <person name="Huang Y."/>
        </authorList>
    </citation>
    <scope>NUCLEOTIDE SEQUENCE [LARGE SCALE GENOMIC DNA]</scope>
    <source>
        <strain evidence="2 3">IO3-P2-C2</strain>
    </source>
</reference>
<accession>A0A265NA92</accession>
<dbReference type="Proteomes" id="UP000216498">
    <property type="component" value="Unassembled WGS sequence"/>
</dbReference>
<dbReference type="OrthoDB" id="9789943at2"/>
<sequence length="405" mass="46850">MIWQKEFGSQQQKSFDYMLVAIIIFCLIGIIFSNQIAFLGVGVFTAYLVVYKLYDTGIGKKLDLKNPRMTIKLFPEEESSLTFELSNQSVFPLVNGEFQFQTGAAIRAYEHTKETDKYWTQINVPLSIFRKRKITVEIPVVAQERGVSRINNISYVFPHLFNFDLLTLKFNGFYYTEFIVFPKLLPVHNTEMVFHMIPGIGRSNMSPFEDIQSPLGTRDYSYSDPFHRINWNASVKSQKLQTNVYEKVVDMSYVFIVNLGIKDNKNMTRFNQNLEELLSYTAYLSEYATKKGVPFEIFINSRKPGKVPYVHLSEGEGKNHYGQALEMLARVHKQSMIMPFNQMLHRLGKHFSKPKTIIFIGNVPAGTRRIMDSWRIQQKSAFRVIQENDAAIIKSLEKDGMKDAK</sequence>
<protein>
    <submittedName>
        <fullName evidence="2">Uncharacterized protein</fullName>
    </submittedName>
</protein>
<organism evidence="2 3">
    <name type="scientific">Virgibacillus indicus</name>
    <dbReference type="NCBI Taxonomy" id="2024554"/>
    <lineage>
        <taxon>Bacteria</taxon>
        <taxon>Bacillati</taxon>
        <taxon>Bacillota</taxon>
        <taxon>Bacilli</taxon>
        <taxon>Bacillales</taxon>
        <taxon>Bacillaceae</taxon>
        <taxon>Virgibacillus</taxon>
    </lineage>
</organism>